<dbReference type="AlphaFoldDB" id="A0A4P6X0N4"/>
<dbReference type="PANTHER" id="PTHR34075:SF5">
    <property type="entry name" value="BLR3430 PROTEIN"/>
    <property type="match status" value="1"/>
</dbReference>
<dbReference type="RefSeq" id="WP_060983768.1">
    <property type="nucleotide sequence ID" value="NZ_CP037867.1"/>
</dbReference>
<dbReference type="InterPro" id="IPR022002">
    <property type="entry name" value="ChsH2_Znr"/>
</dbReference>
<reference evidence="3 4" key="1">
    <citation type="submission" date="2019-03" db="EMBL/GenBank/DDBJ databases">
        <authorList>
            <person name="Sebastian G."/>
            <person name="Baumann P."/>
            <person name="Ruckert C."/>
            <person name="Kalinowski J."/>
            <person name="Nebel B."/>
            <person name="Takors R."/>
            <person name="Blombach B."/>
        </authorList>
    </citation>
    <scope>NUCLEOTIDE SEQUENCE [LARGE SCALE GENOMIC DNA]</scope>
    <source>
        <strain evidence="3 4">DSM 1084</strain>
    </source>
</reference>
<dbReference type="EMBL" id="CP037867">
    <property type="protein sequence ID" value="QBM28579.1"/>
    <property type="molecule type" value="Genomic_DNA"/>
</dbReference>
<evidence type="ECO:0000313" key="4">
    <source>
        <dbReference type="Proteomes" id="UP000293912"/>
    </source>
</evidence>
<evidence type="ECO:0000259" key="2">
    <source>
        <dbReference type="Pfam" id="PF12172"/>
    </source>
</evidence>
<dbReference type="Pfam" id="PF12172">
    <property type="entry name" value="zf-ChsH2"/>
    <property type="match status" value="1"/>
</dbReference>
<dbReference type="KEGG" id="hpse:HPF_12835"/>
<gene>
    <name evidence="3" type="ORF">HPF_12835</name>
</gene>
<dbReference type="Proteomes" id="UP000293912">
    <property type="component" value="Chromosome"/>
</dbReference>
<accession>A0A4P6X0N4</accession>
<proteinExistence type="predicted"/>
<feature type="domain" description="ChsH2 rubredoxin-like zinc ribbon" evidence="2">
    <location>
        <begin position="17"/>
        <end position="52"/>
    </location>
</feature>
<dbReference type="Pfam" id="PF01796">
    <property type="entry name" value="OB_ChsH2_C"/>
    <property type="match status" value="1"/>
</dbReference>
<dbReference type="InterPro" id="IPR052513">
    <property type="entry name" value="Thioester_dehydratase-like"/>
</dbReference>
<evidence type="ECO:0000313" key="3">
    <source>
        <dbReference type="EMBL" id="QBM28579.1"/>
    </source>
</evidence>
<dbReference type="InterPro" id="IPR002878">
    <property type="entry name" value="ChsH2_C"/>
</dbReference>
<feature type="domain" description="ChsH2 C-terminal OB-fold" evidence="1">
    <location>
        <begin position="54"/>
        <end position="117"/>
    </location>
</feature>
<organism evidence="3 4">
    <name type="scientific">Hydrogenophaga pseudoflava</name>
    <name type="common">Pseudomonas carboxydoflava</name>
    <dbReference type="NCBI Taxonomy" id="47421"/>
    <lineage>
        <taxon>Bacteria</taxon>
        <taxon>Pseudomonadati</taxon>
        <taxon>Pseudomonadota</taxon>
        <taxon>Betaproteobacteria</taxon>
        <taxon>Burkholderiales</taxon>
        <taxon>Comamonadaceae</taxon>
        <taxon>Hydrogenophaga</taxon>
    </lineage>
</organism>
<keyword evidence="4" id="KW-1185">Reference proteome</keyword>
<evidence type="ECO:0000259" key="1">
    <source>
        <dbReference type="Pfam" id="PF01796"/>
    </source>
</evidence>
<evidence type="ECO:0008006" key="5">
    <source>
        <dbReference type="Google" id="ProtNLM"/>
    </source>
</evidence>
<dbReference type="PANTHER" id="PTHR34075">
    <property type="entry name" value="BLR3430 PROTEIN"/>
    <property type="match status" value="1"/>
</dbReference>
<dbReference type="InterPro" id="IPR012340">
    <property type="entry name" value="NA-bd_OB-fold"/>
</dbReference>
<protein>
    <recommendedName>
        <fullName evidence="5">DUF35 domain-containing protein</fullName>
    </recommendedName>
</protein>
<name>A0A4P6X0N4_HYDPS</name>
<dbReference type="SUPFAM" id="SSF50249">
    <property type="entry name" value="Nucleic acid-binding proteins"/>
    <property type="match status" value="1"/>
</dbReference>
<dbReference type="Gene3D" id="6.10.30.10">
    <property type="match status" value="1"/>
</dbReference>
<sequence length="133" mass="15110">MYDKPLPVIDGESRPYWDALKQHRLTLKRCHDCGKHHFYPRALCPHCHSDAVDWVDARGTGTIYSYTIARRPAGPAFKADAPYVVAVIDLDEGARMMSNIVTDDVEAVRIGQRVTVHYDDVTDEVTLPKFRLL</sequence>